<dbReference type="Proteomes" id="UP000886998">
    <property type="component" value="Unassembled WGS sequence"/>
</dbReference>
<evidence type="ECO:0000313" key="1">
    <source>
        <dbReference type="EMBL" id="GFY46967.1"/>
    </source>
</evidence>
<comment type="caution">
    <text evidence="1">The sequence shown here is derived from an EMBL/GenBank/DDBJ whole genome shotgun (WGS) entry which is preliminary data.</text>
</comment>
<dbReference type="AlphaFoldDB" id="A0A8X7BY65"/>
<keyword evidence="2" id="KW-1185">Reference proteome</keyword>
<evidence type="ECO:0000313" key="2">
    <source>
        <dbReference type="Proteomes" id="UP000886998"/>
    </source>
</evidence>
<name>A0A8X7BY65_9ARAC</name>
<accession>A0A8X7BY65</accession>
<gene>
    <name evidence="1" type="ORF">TNIN_77391</name>
</gene>
<reference evidence="1" key="1">
    <citation type="submission" date="2020-08" db="EMBL/GenBank/DDBJ databases">
        <title>Multicomponent nature underlies the extraordinary mechanical properties of spider dragline silk.</title>
        <authorList>
            <person name="Kono N."/>
            <person name="Nakamura H."/>
            <person name="Mori M."/>
            <person name="Yoshida Y."/>
            <person name="Ohtoshi R."/>
            <person name="Malay A.D."/>
            <person name="Moran D.A.P."/>
            <person name="Tomita M."/>
            <person name="Numata K."/>
            <person name="Arakawa K."/>
        </authorList>
    </citation>
    <scope>NUCLEOTIDE SEQUENCE</scope>
</reference>
<sequence>MLERGATIREDPKVSEVLFINNCLKAVLYCNEFTFKDGGKVGVHNINRSKFQIKYLNYFCMLQKLNKFCVEDEKERNQFLQRHYELSRNLRALRGETDTRRKTRQHICHTCYFGNRVLPSTPDINILKNLWPTSGVANL</sequence>
<proteinExistence type="predicted"/>
<dbReference type="EMBL" id="BMAV01005688">
    <property type="protein sequence ID" value="GFY46967.1"/>
    <property type="molecule type" value="Genomic_DNA"/>
</dbReference>
<organism evidence="1 2">
    <name type="scientific">Trichonephila inaurata madagascariensis</name>
    <dbReference type="NCBI Taxonomy" id="2747483"/>
    <lineage>
        <taxon>Eukaryota</taxon>
        <taxon>Metazoa</taxon>
        <taxon>Ecdysozoa</taxon>
        <taxon>Arthropoda</taxon>
        <taxon>Chelicerata</taxon>
        <taxon>Arachnida</taxon>
        <taxon>Araneae</taxon>
        <taxon>Araneomorphae</taxon>
        <taxon>Entelegynae</taxon>
        <taxon>Araneoidea</taxon>
        <taxon>Nephilidae</taxon>
        <taxon>Trichonephila</taxon>
        <taxon>Trichonephila inaurata</taxon>
    </lineage>
</organism>
<protein>
    <submittedName>
        <fullName evidence="1">Uncharacterized protein</fullName>
    </submittedName>
</protein>